<dbReference type="RefSeq" id="WP_155316226.1">
    <property type="nucleotide sequence ID" value="NZ_AP021874.1"/>
</dbReference>
<dbReference type="OrthoDB" id="8406at2"/>
<dbReference type="SMART" id="SM00382">
    <property type="entry name" value="AAA"/>
    <property type="match status" value="1"/>
</dbReference>
<dbReference type="AlphaFoldDB" id="A0A5K7YTP2"/>
<accession>A0A5K7YTP2</accession>
<dbReference type="InterPro" id="IPR027417">
    <property type="entry name" value="P-loop_NTPase"/>
</dbReference>
<dbReference type="KEGG" id="dalk:DSCA_19570"/>
<dbReference type="EMBL" id="AP021874">
    <property type="protein sequence ID" value="BBO68027.1"/>
    <property type="molecule type" value="Genomic_DNA"/>
</dbReference>
<dbReference type="Proteomes" id="UP000427906">
    <property type="component" value="Chromosome"/>
</dbReference>
<sequence>MANTDKQLRTPAIDPDFFVLDEDKAILEKFERMSEKHPVNLLITGDQGCGKSSLVRQFAGVCKRPLVTFQMGLLSESGELFGQQRLKNGETYYQEFLFPKAIQTPGCVIHLEEINRTEAPHALNELFSVLSEDRCIWIDELGFVEVAPGVIFCATMNEGSEFTGTDNLDAALRDRFYRIYLNNLPKDIEKTVLIRKTGLDDTRVDDILNVVDRVRNNSQAPIKISVRHSLMIAELVSLGASIKDSLVYGLQVSQDTVESLLLSVHVETGEFKSRPGVYIPYVPEQVESGKEMAKGAS</sequence>
<organism evidence="2 3">
    <name type="scientific">Desulfosarcina alkanivorans</name>
    <dbReference type="NCBI Taxonomy" id="571177"/>
    <lineage>
        <taxon>Bacteria</taxon>
        <taxon>Pseudomonadati</taxon>
        <taxon>Thermodesulfobacteriota</taxon>
        <taxon>Desulfobacteria</taxon>
        <taxon>Desulfobacterales</taxon>
        <taxon>Desulfosarcinaceae</taxon>
        <taxon>Desulfosarcina</taxon>
    </lineage>
</organism>
<proteinExistence type="predicted"/>
<evidence type="ECO:0000313" key="2">
    <source>
        <dbReference type="EMBL" id="BBO68027.1"/>
    </source>
</evidence>
<name>A0A5K7YTP2_9BACT</name>
<dbReference type="GO" id="GO:0005524">
    <property type="term" value="F:ATP binding"/>
    <property type="evidence" value="ECO:0007669"/>
    <property type="project" value="InterPro"/>
</dbReference>
<keyword evidence="3" id="KW-1185">Reference proteome</keyword>
<dbReference type="Gene3D" id="3.40.50.300">
    <property type="entry name" value="P-loop containing nucleotide triphosphate hydrolases"/>
    <property type="match status" value="1"/>
</dbReference>
<evidence type="ECO:0000313" key="3">
    <source>
        <dbReference type="Proteomes" id="UP000427906"/>
    </source>
</evidence>
<dbReference type="SUPFAM" id="SSF52540">
    <property type="entry name" value="P-loop containing nucleoside triphosphate hydrolases"/>
    <property type="match status" value="1"/>
</dbReference>
<dbReference type="GO" id="GO:0016887">
    <property type="term" value="F:ATP hydrolysis activity"/>
    <property type="evidence" value="ECO:0007669"/>
    <property type="project" value="InterPro"/>
</dbReference>
<dbReference type="PANTHER" id="PTHR42759">
    <property type="entry name" value="MOXR FAMILY PROTEIN"/>
    <property type="match status" value="1"/>
</dbReference>
<feature type="domain" description="AAA+ ATPase" evidence="1">
    <location>
        <begin position="37"/>
        <end position="186"/>
    </location>
</feature>
<dbReference type="PANTHER" id="PTHR42759:SF1">
    <property type="entry name" value="MAGNESIUM-CHELATASE SUBUNIT CHLD"/>
    <property type="match status" value="1"/>
</dbReference>
<evidence type="ECO:0000259" key="1">
    <source>
        <dbReference type="SMART" id="SM00382"/>
    </source>
</evidence>
<reference evidence="2 3" key="1">
    <citation type="submission" date="2019-11" db="EMBL/GenBank/DDBJ databases">
        <title>Comparative genomics of hydrocarbon-degrading Desulfosarcina strains.</title>
        <authorList>
            <person name="Watanabe M."/>
            <person name="Kojima H."/>
            <person name="Fukui M."/>
        </authorList>
    </citation>
    <scope>NUCLEOTIDE SEQUENCE [LARGE SCALE GENOMIC DNA]</scope>
    <source>
        <strain evidence="2 3">PL12</strain>
    </source>
</reference>
<dbReference type="InterPro" id="IPR003593">
    <property type="entry name" value="AAA+_ATPase"/>
</dbReference>
<protein>
    <recommendedName>
        <fullName evidence="1">AAA+ ATPase domain-containing protein</fullName>
    </recommendedName>
</protein>
<dbReference type="InterPro" id="IPR011704">
    <property type="entry name" value="ATPase_dyneun-rel_AAA"/>
</dbReference>
<dbReference type="Pfam" id="PF07728">
    <property type="entry name" value="AAA_5"/>
    <property type="match status" value="1"/>
</dbReference>
<dbReference type="InterPro" id="IPR050764">
    <property type="entry name" value="CbbQ/NirQ/NorQ/GpvN"/>
</dbReference>
<gene>
    <name evidence="2" type="ORF">DSCA_19570</name>
</gene>